<evidence type="ECO:0000313" key="4">
    <source>
        <dbReference type="EMBL" id="PWA43691.1"/>
    </source>
</evidence>
<organism evidence="4 5">
    <name type="scientific">Artemisia annua</name>
    <name type="common">Sweet wormwood</name>
    <dbReference type="NCBI Taxonomy" id="35608"/>
    <lineage>
        <taxon>Eukaryota</taxon>
        <taxon>Viridiplantae</taxon>
        <taxon>Streptophyta</taxon>
        <taxon>Embryophyta</taxon>
        <taxon>Tracheophyta</taxon>
        <taxon>Spermatophyta</taxon>
        <taxon>Magnoliopsida</taxon>
        <taxon>eudicotyledons</taxon>
        <taxon>Gunneridae</taxon>
        <taxon>Pentapetalae</taxon>
        <taxon>asterids</taxon>
        <taxon>campanulids</taxon>
        <taxon>Asterales</taxon>
        <taxon>Asteraceae</taxon>
        <taxon>Asteroideae</taxon>
        <taxon>Anthemideae</taxon>
        <taxon>Artemisiinae</taxon>
        <taxon>Artemisia</taxon>
    </lineage>
</organism>
<gene>
    <name evidence="4" type="ORF">CTI12_AA533460</name>
</gene>
<evidence type="ECO:0000256" key="2">
    <source>
        <dbReference type="SAM" id="Phobius"/>
    </source>
</evidence>
<dbReference type="PANTHER" id="PTHR23177">
    <property type="entry name" value="MKIAA1688 PROTEIN"/>
    <property type="match status" value="1"/>
</dbReference>
<dbReference type="GO" id="GO:0007165">
    <property type="term" value="P:signal transduction"/>
    <property type="evidence" value="ECO:0007669"/>
    <property type="project" value="InterPro"/>
</dbReference>
<dbReference type="PANTHER" id="PTHR23177:SF64">
    <property type="entry name" value="RHO GTPASE-ACTIVATING PROTEIN 1"/>
    <property type="match status" value="1"/>
</dbReference>
<dbReference type="STRING" id="35608.A0A2U1L3X6"/>
<dbReference type="GO" id="GO:0005096">
    <property type="term" value="F:GTPase activator activity"/>
    <property type="evidence" value="ECO:0007669"/>
    <property type="project" value="UniProtKB-KW"/>
</dbReference>
<keyword evidence="2" id="KW-0472">Membrane</keyword>
<dbReference type="Pfam" id="PF00620">
    <property type="entry name" value="RhoGAP"/>
    <property type="match status" value="1"/>
</dbReference>
<dbReference type="InterPro" id="IPR044785">
    <property type="entry name" value="RopGAP1-5"/>
</dbReference>
<evidence type="ECO:0000256" key="1">
    <source>
        <dbReference type="ARBA" id="ARBA00022468"/>
    </source>
</evidence>
<feature type="transmembrane region" description="Helical" evidence="2">
    <location>
        <begin position="17"/>
        <end position="34"/>
    </location>
</feature>
<keyword evidence="1" id="KW-0343">GTPase activation</keyword>
<dbReference type="AlphaFoldDB" id="A0A2U1L3X6"/>
<keyword evidence="2" id="KW-1133">Transmembrane helix</keyword>
<name>A0A2U1L3X6_ARTAN</name>
<dbReference type="InterPro" id="IPR000198">
    <property type="entry name" value="RhoGAP_dom"/>
</dbReference>
<dbReference type="PROSITE" id="PS50238">
    <property type="entry name" value="RHOGAP"/>
    <property type="match status" value="1"/>
</dbReference>
<evidence type="ECO:0000259" key="3">
    <source>
        <dbReference type="PROSITE" id="PS50238"/>
    </source>
</evidence>
<dbReference type="SMART" id="SM00324">
    <property type="entry name" value="RhoGAP"/>
    <property type="match status" value="1"/>
</dbReference>
<dbReference type="InterPro" id="IPR008936">
    <property type="entry name" value="Rho_GTPase_activation_prot"/>
</dbReference>
<dbReference type="Proteomes" id="UP000245207">
    <property type="component" value="Unassembled WGS sequence"/>
</dbReference>
<sequence length="182" mass="20975">MKQYINNILVSRKDPNLSLHLITLFQWIFPIVYMEKNVLLFSYLFQCNGKWSKEDVRKQLNRGFFPQGVDIHCLAGLIKARFRELPSAVLDSLTPEHVIHCNTEDECTRLANYLPPTEAALLDGAINLMADVVKHDQQNKMNARNIVMVFASNMTQITTCNGFYCDRFTPNSKNKPPIKNKR</sequence>
<reference evidence="4 5" key="1">
    <citation type="journal article" date="2018" name="Mol. Plant">
        <title>The genome of Artemisia annua provides insight into the evolution of Asteraceae family and artemisinin biosynthesis.</title>
        <authorList>
            <person name="Shen Q."/>
            <person name="Zhang L."/>
            <person name="Liao Z."/>
            <person name="Wang S."/>
            <person name="Yan T."/>
            <person name="Shi P."/>
            <person name="Liu M."/>
            <person name="Fu X."/>
            <person name="Pan Q."/>
            <person name="Wang Y."/>
            <person name="Lv Z."/>
            <person name="Lu X."/>
            <person name="Zhang F."/>
            <person name="Jiang W."/>
            <person name="Ma Y."/>
            <person name="Chen M."/>
            <person name="Hao X."/>
            <person name="Li L."/>
            <person name="Tang Y."/>
            <person name="Lv G."/>
            <person name="Zhou Y."/>
            <person name="Sun X."/>
            <person name="Brodelius P.E."/>
            <person name="Rose J.K.C."/>
            <person name="Tang K."/>
        </authorList>
    </citation>
    <scope>NUCLEOTIDE SEQUENCE [LARGE SCALE GENOMIC DNA]</scope>
    <source>
        <strain evidence="5">cv. Huhao1</strain>
        <tissue evidence="4">Leaf</tissue>
    </source>
</reference>
<evidence type="ECO:0000313" key="5">
    <source>
        <dbReference type="Proteomes" id="UP000245207"/>
    </source>
</evidence>
<protein>
    <submittedName>
        <fullName evidence="4">PAK-box/P21-Rho-binding</fullName>
    </submittedName>
</protein>
<dbReference type="EMBL" id="PKPP01011695">
    <property type="protein sequence ID" value="PWA43691.1"/>
    <property type="molecule type" value="Genomic_DNA"/>
</dbReference>
<comment type="caution">
    <text evidence="4">The sequence shown here is derived from an EMBL/GenBank/DDBJ whole genome shotgun (WGS) entry which is preliminary data.</text>
</comment>
<keyword evidence="5" id="KW-1185">Reference proteome</keyword>
<dbReference type="OrthoDB" id="79452at2759"/>
<dbReference type="Gene3D" id="1.10.555.10">
    <property type="entry name" value="Rho GTPase activation protein"/>
    <property type="match status" value="1"/>
</dbReference>
<keyword evidence="2" id="KW-0812">Transmembrane</keyword>
<dbReference type="SUPFAM" id="SSF48350">
    <property type="entry name" value="GTPase activation domain, GAP"/>
    <property type="match status" value="1"/>
</dbReference>
<proteinExistence type="predicted"/>
<accession>A0A2U1L3X6</accession>
<feature type="domain" description="Rho-GAP" evidence="3">
    <location>
        <begin position="1"/>
        <end position="182"/>
    </location>
</feature>